<name>A0A1X7TTM7_AMPQE</name>
<evidence type="ECO:0000256" key="1">
    <source>
        <dbReference type="SAM" id="MobiDB-lite"/>
    </source>
</evidence>
<feature type="compositionally biased region" description="Acidic residues" evidence="1">
    <location>
        <begin position="182"/>
        <end position="191"/>
    </location>
</feature>
<dbReference type="InParanoid" id="A0A1X7TTM7"/>
<dbReference type="eggNOG" id="ENOG502SV4G">
    <property type="taxonomic scope" value="Eukaryota"/>
</dbReference>
<feature type="region of interest" description="Disordered" evidence="1">
    <location>
        <begin position="139"/>
        <end position="162"/>
    </location>
</feature>
<protein>
    <recommendedName>
        <fullName evidence="3">DUF3504 domain-containing protein</fullName>
    </recommendedName>
</protein>
<organism evidence="2">
    <name type="scientific">Amphimedon queenslandica</name>
    <name type="common">Sponge</name>
    <dbReference type="NCBI Taxonomy" id="400682"/>
    <lineage>
        <taxon>Eukaryota</taxon>
        <taxon>Metazoa</taxon>
        <taxon>Porifera</taxon>
        <taxon>Demospongiae</taxon>
        <taxon>Heteroscleromorpha</taxon>
        <taxon>Haplosclerida</taxon>
        <taxon>Niphatidae</taxon>
        <taxon>Amphimedon</taxon>
    </lineage>
</organism>
<accession>A0A1X7TTM7</accession>
<dbReference type="AlphaFoldDB" id="A0A1X7TTM7"/>
<feature type="region of interest" description="Disordered" evidence="1">
    <location>
        <begin position="1"/>
        <end position="25"/>
    </location>
</feature>
<proteinExistence type="predicted"/>
<reference evidence="2" key="1">
    <citation type="submission" date="2017-05" db="UniProtKB">
        <authorList>
            <consortium name="EnsemblMetazoa"/>
        </authorList>
    </citation>
    <scope>IDENTIFICATION</scope>
</reference>
<dbReference type="EnsemblMetazoa" id="Aqu2.1.18378_001">
    <property type="protein sequence ID" value="Aqu2.1.18378_001"/>
    <property type="gene ID" value="Aqu2.1.18378"/>
</dbReference>
<dbReference type="PANTHER" id="PTHR31751:SF7">
    <property type="entry name" value="THAP-TYPE DOMAIN-CONTAINING PROTEIN"/>
    <property type="match status" value="1"/>
</dbReference>
<sequence>MEVTRSVATLKHGGWRPGSGRPRSASHEFSRIYIKKKDRVEWNKLKGIAKIVKDNEFCSYLLRLAKRELMKEHSVSEPEELPCDTESEMRFNGEMAREMESGIVLPETFALTSTPVSHNCRKRLRQEWKSPNTTTITSSLIGSIVNSPSSDDEGTDESDSESTIEIEHISQMINKSNKCDSETDSESEMDCDDKVISDSDSISNDDSNNTDDTAVGKDKDSSEQGQEINIKVIVDLAKLKDLVSKCKWCNSEVLSKWISILHHIQDEHDWITGKCDHIDENEGDKSKEAPTDSDGNVIPYLDSCGQEIEALKNLVLDKKWIESLKYYVRFRHNGVLEAFHNLILSYCDKRTSFKDEGYRLRIFLAAIDHNSHLGRKQAVNEFGEPRSHRTYRKKTKRWDVIPVLEKKSYSYIEPLICQLFCYRYNSEVPIRSKVLPKPPSHPEMINQTTAHIPPPPTSNITERKISKFSLSQ</sequence>
<feature type="compositionally biased region" description="Acidic residues" evidence="1">
    <location>
        <begin position="150"/>
        <end position="162"/>
    </location>
</feature>
<feature type="region of interest" description="Disordered" evidence="1">
    <location>
        <begin position="438"/>
        <end position="472"/>
    </location>
</feature>
<dbReference type="PANTHER" id="PTHR31751">
    <property type="entry name" value="SI:CH211-108C17.2-RELATED-RELATED"/>
    <property type="match status" value="1"/>
</dbReference>
<evidence type="ECO:0008006" key="3">
    <source>
        <dbReference type="Google" id="ProtNLM"/>
    </source>
</evidence>
<feature type="region of interest" description="Disordered" evidence="1">
    <location>
        <begin position="175"/>
        <end position="224"/>
    </location>
</feature>
<feature type="compositionally biased region" description="Low complexity" evidence="1">
    <location>
        <begin position="198"/>
        <end position="213"/>
    </location>
</feature>
<evidence type="ECO:0000313" key="2">
    <source>
        <dbReference type="EnsemblMetazoa" id="Aqu2.1.18378_001"/>
    </source>
</evidence>